<dbReference type="AlphaFoldDB" id="E9J6Z3"/>
<evidence type="ECO:0000256" key="1">
    <source>
        <dbReference type="SAM" id="MobiDB-lite"/>
    </source>
</evidence>
<sequence length="86" mass="9715">RSTKAFGRETQASFGHDGTRRDVSSNLRKVQDIDQHYSLLHSQKGHSAEEKTRGRSSSNLSMTSQPSSPISLPYQMMNYRLSESLQ</sequence>
<dbReference type="EMBL" id="GL768409">
    <property type="protein sequence ID" value="EFZ11411.1"/>
    <property type="molecule type" value="Genomic_DNA"/>
</dbReference>
<reference evidence="2" key="1">
    <citation type="journal article" date="2011" name="Proc. Natl. Acad. Sci. U.S.A.">
        <title>The genome of the fire ant Solenopsis invicta.</title>
        <authorList>
            <person name="Wurm Y."/>
            <person name="Wang J."/>
            <person name="Riba-Grognuz O."/>
            <person name="Corona M."/>
            <person name="Nygaard S."/>
            <person name="Hunt B.G."/>
            <person name="Ingram K.K."/>
            <person name="Falquet L."/>
            <person name="Nipitwattanaphon M."/>
            <person name="Gotzek D."/>
            <person name="Dijkstra M.B."/>
            <person name="Oettler J."/>
            <person name="Comtesse F."/>
            <person name="Shih C.J."/>
            <person name="Wu W.J."/>
            <person name="Yang C.C."/>
            <person name="Thomas J."/>
            <person name="Beaudoing E."/>
            <person name="Pradervand S."/>
            <person name="Flegel V."/>
            <person name="Cook E.D."/>
            <person name="Fabbretti R."/>
            <person name="Stockinger H."/>
            <person name="Long L."/>
            <person name="Farmerie W.G."/>
            <person name="Oakey J."/>
            <person name="Boomsma J.J."/>
            <person name="Pamilo P."/>
            <person name="Yi S.V."/>
            <person name="Heinze J."/>
            <person name="Goodisman M.A."/>
            <person name="Farinelli L."/>
            <person name="Harshman K."/>
            <person name="Hulo N."/>
            <person name="Cerutti L."/>
            <person name="Xenarios I."/>
            <person name="Shoemaker D."/>
            <person name="Keller L."/>
        </authorList>
    </citation>
    <scope>NUCLEOTIDE SEQUENCE [LARGE SCALE GENOMIC DNA]</scope>
</reference>
<accession>E9J6Z3</accession>
<feature type="compositionally biased region" description="Polar residues" evidence="1">
    <location>
        <begin position="55"/>
        <end position="70"/>
    </location>
</feature>
<feature type="non-terminal residue" evidence="2">
    <location>
        <position position="1"/>
    </location>
</feature>
<protein>
    <submittedName>
        <fullName evidence="2">Uncharacterized protein</fullName>
    </submittedName>
</protein>
<feature type="region of interest" description="Disordered" evidence="1">
    <location>
        <begin position="1"/>
        <end position="72"/>
    </location>
</feature>
<organism>
    <name type="scientific">Solenopsis invicta</name>
    <name type="common">Red imported fire ant</name>
    <name type="synonym">Solenopsis wagneri</name>
    <dbReference type="NCBI Taxonomy" id="13686"/>
    <lineage>
        <taxon>Eukaryota</taxon>
        <taxon>Metazoa</taxon>
        <taxon>Ecdysozoa</taxon>
        <taxon>Arthropoda</taxon>
        <taxon>Hexapoda</taxon>
        <taxon>Insecta</taxon>
        <taxon>Pterygota</taxon>
        <taxon>Neoptera</taxon>
        <taxon>Endopterygota</taxon>
        <taxon>Hymenoptera</taxon>
        <taxon>Apocrita</taxon>
        <taxon>Aculeata</taxon>
        <taxon>Formicoidea</taxon>
        <taxon>Formicidae</taxon>
        <taxon>Myrmicinae</taxon>
        <taxon>Solenopsis</taxon>
    </lineage>
</organism>
<dbReference type="HOGENOM" id="CLU_2504358_0_0_1"/>
<feature type="compositionally biased region" description="Basic and acidic residues" evidence="1">
    <location>
        <begin position="17"/>
        <end position="35"/>
    </location>
</feature>
<proteinExistence type="predicted"/>
<name>E9J6Z3_SOLIN</name>
<feature type="non-terminal residue" evidence="2">
    <location>
        <position position="86"/>
    </location>
</feature>
<evidence type="ECO:0000313" key="2">
    <source>
        <dbReference type="EMBL" id="EFZ11411.1"/>
    </source>
</evidence>
<gene>
    <name evidence="2" type="ORF">SINV_15408</name>
</gene>